<dbReference type="PROSITE" id="PS00141">
    <property type="entry name" value="ASP_PROTEASE"/>
    <property type="match status" value="2"/>
</dbReference>
<evidence type="ECO:0000313" key="10">
    <source>
        <dbReference type="EMBL" id="TXT06103.1"/>
    </source>
</evidence>
<dbReference type="CDD" id="cd05471">
    <property type="entry name" value="pepsin_like"/>
    <property type="match status" value="1"/>
</dbReference>
<accession>A0A7D8YXJ1</accession>
<organism evidence="10 11">
    <name type="scientific">Vanrija humicola</name>
    <name type="common">Yeast</name>
    <name type="synonym">Cryptococcus humicola</name>
    <dbReference type="NCBI Taxonomy" id="5417"/>
    <lineage>
        <taxon>Eukaryota</taxon>
        <taxon>Fungi</taxon>
        <taxon>Dikarya</taxon>
        <taxon>Basidiomycota</taxon>
        <taxon>Agaricomycotina</taxon>
        <taxon>Tremellomycetes</taxon>
        <taxon>Trichosporonales</taxon>
        <taxon>Trichosporonaceae</taxon>
        <taxon>Vanrija</taxon>
    </lineage>
</organism>
<dbReference type="OrthoDB" id="771136at2759"/>
<evidence type="ECO:0000256" key="5">
    <source>
        <dbReference type="PIRSR" id="PIRSR601461-1"/>
    </source>
</evidence>
<dbReference type="Proteomes" id="UP000473826">
    <property type="component" value="Unassembled WGS sequence"/>
</dbReference>
<protein>
    <recommendedName>
        <fullName evidence="9">Peptidase A1 domain-containing protein</fullName>
    </recommendedName>
</protein>
<feature type="active site" evidence="5">
    <location>
        <position position="221"/>
    </location>
</feature>
<dbReference type="PANTHER" id="PTHR47966">
    <property type="entry name" value="BETA-SITE APP-CLEAVING ENZYME, ISOFORM A-RELATED"/>
    <property type="match status" value="1"/>
</dbReference>
<evidence type="ECO:0000259" key="9">
    <source>
        <dbReference type="PROSITE" id="PS51767"/>
    </source>
</evidence>
<evidence type="ECO:0000256" key="6">
    <source>
        <dbReference type="PIRSR" id="PIRSR601461-2"/>
    </source>
</evidence>
<feature type="domain" description="Peptidase A1" evidence="9">
    <location>
        <begin position="12"/>
        <end position="336"/>
    </location>
</feature>
<name>A0A7D8YXJ1_VANHU</name>
<evidence type="ECO:0000256" key="1">
    <source>
        <dbReference type="ARBA" id="ARBA00007447"/>
    </source>
</evidence>
<feature type="compositionally biased region" description="Gly residues" evidence="8">
    <location>
        <begin position="366"/>
        <end position="375"/>
    </location>
</feature>
<evidence type="ECO:0000256" key="4">
    <source>
        <dbReference type="ARBA" id="ARBA00022801"/>
    </source>
</evidence>
<feature type="disulfide bond" evidence="6">
    <location>
        <begin position="43"/>
        <end position="46"/>
    </location>
</feature>
<dbReference type="InterPro" id="IPR034164">
    <property type="entry name" value="Pepsin-like_dom"/>
</dbReference>
<dbReference type="InterPro" id="IPR001461">
    <property type="entry name" value="Aspartic_peptidase_A1"/>
</dbReference>
<evidence type="ECO:0000313" key="11">
    <source>
        <dbReference type="Proteomes" id="UP000473826"/>
    </source>
</evidence>
<dbReference type="PRINTS" id="PR00792">
    <property type="entry name" value="PEPSIN"/>
</dbReference>
<comment type="similarity">
    <text evidence="1 7">Belongs to the peptidase A1 family.</text>
</comment>
<dbReference type="EMBL" id="QKWK01000010">
    <property type="protein sequence ID" value="TXT06103.1"/>
    <property type="molecule type" value="Genomic_DNA"/>
</dbReference>
<proteinExistence type="inferred from homology"/>
<keyword evidence="11" id="KW-1185">Reference proteome</keyword>
<evidence type="ECO:0000256" key="3">
    <source>
        <dbReference type="ARBA" id="ARBA00022750"/>
    </source>
</evidence>
<dbReference type="Gene3D" id="2.40.70.10">
    <property type="entry name" value="Acid Proteases"/>
    <property type="match status" value="2"/>
</dbReference>
<dbReference type="InterPro" id="IPR021109">
    <property type="entry name" value="Peptidase_aspartic_dom_sf"/>
</dbReference>
<reference evidence="10 11" key="1">
    <citation type="journal article" date="2019" name="PLoS Genet.">
        <title>Convergent evolution of linked mating-type loci in basidiomycete fungi.</title>
        <authorList>
            <person name="Sun S."/>
            <person name="Coelho M.A."/>
            <person name="Heitman J."/>
            <person name="Nowrousian M."/>
        </authorList>
    </citation>
    <scope>NUCLEOTIDE SEQUENCE [LARGE SCALE GENOMIC DNA]</scope>
    <source>
        <strain evidence="10 11">CBS 4282</strain>
    </source>
</reference>
<dbReference type="SUPFAM" id="SSF50630">
    <property type="entry name" value="Acid proteases"/>
    <property type="match status" value="1"/>
</dbReference>
<keyword evidence="2 7" id="KW-0645">Protease</keyword>
<comment type="caution">
    <text evidence="10">The sequence shown here is derived from an EMBL/GenBank/DDBJ whole genome shotgun (WGS) entry which is preliminary data.</text>
</comment>
<dbReference type="AlphaFoldDB" id="A0A7D8YXJ1"/>
<dbReference type="Pfam" id="PF00026">
    <property type="entry name" value="Asp"/>
    <property type="match status" value="1"/>
</dbReference>
<evidence type="ECO:0000256" key="7">
    <source>
        <dbReference type="RuleBase" id="RU000454"/>
    </source>
</evidence>
<gene>
    <name evidence="10" type="ORF">VHUM_03576</name>
</gene>
<sequence length="403" mass="41889">MGLTNIDIDSVYAGELSIGTPPQQFLVIVDTGSSDLWVLESGCSQCSGMTAFQDQQSSTFVNTNTPFKIAYGSGDAAGTVVTDVVTMDTFTVQQQSFALVNQLSPELITAPIAGLMGLGWQKISNIGKTPWWQSLAENTWADPQFGVYMARLRNTRPTSRVNENGGEITFGGVNSSYFTGDINYMSIANSDLDYWRLPISGIWVEGNNIGYSSSSANAAIDTGTTLIAGPSKVVASIYAQIPNSEPLGASSGYQGYYQYPCNQDVTVKMGFGNQVWTISSDDFSLGPLSSATPDMCVGAFFNLEGNNPYVSWIVGATFLKNVYSVYRADPPAIGFAALAQGGAAPETVNTAGTSNGSSSVSTNNGGSSGGGGGGGSASAAAPTAAAGYTLALVAISCLLAMHT</sequence>
<dbReference type="InterPro" id="IPR001969">
    <property type="entry name" value="Aspartic_peptidase_AS"/>
</dbReference>
<dbReference type="InterPro" id="IPR033121">
    <property type="entry name" value="PEPTIDASE_A1"/>
</dbReference>
<keyword evidence="4 7" id="KW-0378">Hydrolase</keyword>
<keyword evidence="3 7" id="KW-0064">Aspartyl protease</keyword>
<feature type="region of interest" description="Disordered" evidence="8">
    <location>
        <begin position="348"/>
        <end position="375"/>
    </location>
</feature>
<dbReference type="GO" id="GO:0006508">
    <property type="term" value="P:proteolysis"/>
    <property type="evidence" value="ECO:0007669"/>
    <property type="project" value="UniProtKB-KW"/>
</dbReference>
<dbReference type="PROSITE" id="PS51767">
    <property type="entry name" value="PEPTIDASE_A1"/>
    <property type="match status" value="1"/>
</dbReference>
<feature type="compositionally biased region" description="Low complexity" evidence="8">
    <location>
        <begin position="349"/>
        <end position="365"/>
    </location>
</feature>
<feature type="active site" evidence="5">
    <location>
        <position position="30"/>
    </location>
</feature>
<keyword evidence="6" id="KW-1015">Disulfide bond</keyword>
<dbReference type="GO" id="GO:0004190">
    <property type="term" value="F:aspartic-type endopeptidase activity"/>
    <property type="evidence" value="ECO:0007669"/>
    <property type="project" value="UniProtKB-KW"/>
</dbReference>
<evidence type="ECO:0000256" key="8">
    <source>
        <dbReference type="SAM" id="MobiDB-lite"/>
    </source>
</evidence>
<dbReference type="FunFam" id="2.40.70.10:FF:000115">
    <property type="entry name" value="Lysosomal aspartic protease"/>
    <property type="match status" value="1"/>
</dbReference>
<evidence type="ECO:0000256" key="2">
    <source>
        <dbReference type="ARBA" id="ARBA00022670"/>
    </source>
</evidence>
<dbReference type="PANTHER" id="PTHR47966:SF6">
    <property type="entry name" value="PEPTIDASE A1 DOMAIN-CONTAINING PROTEIN"/>
    <property type="match status" value="1"/>
</dbReference>